<feature type="compositionally biased region" description="Acidic residues" evidence="1">
    <location>
        <begin position="49"/>
        <end position="58"/>
    </location>
</feature>
<feature type="compositionally biased region" description="Basic and acidic residues" evidence="1">
    <location>
        <begin position="38"/>
        <end position="48"/>
    </location>
</feature>
<reference evidence="2 3" key="1">
    <citation type="journal article" date="2020" name="bioRxiv">
        <title>Whole genome comparisons of ergot fungi reveals the divergence and evolution of species within the genus Claviceps are the result of varying mechanisms driving genome evolution and host range expansion.</title>
        <authorList>
            <person name="Wyka S.A."/>
            <person name="Mondo S.J."/>
            <person name="Liu M."/>
            <person name="Dettman J."/>
            <person name="Nalam V."/>
            <person name="Broders K.D."/>
        </authorList>
    </citation>
    <scope>NUCLEOTIDE SEQUENCE [LARGE SCALE GENOMIC DNA]</scope>
    <source>
        <strain evidence="2 3">Clav52</strain>
    </source>
</reference>
<sequence length="236" mass="26763">MTREPWEFNSDDDRSLGAAMEEIWSGEEAALVQVDGVREAHATDRDGEPAESEIDDGLGEIIQRELPSRRGVPRAMLDPSCLTHLKQLIDDWGSQCVVCKLHGKKHRDDHHWNDCDSVQGGKEKMEHAFTFLTDIKFQPYAHCNWCYRPQAICEIWERGVNNRGWATFKKIPAADCTARQVVKDAAAAFLAFGATDNLEEWSRDGKLVANKGELGTKYKRGGLEFSGLVRYFYKWA</sequence>
<proteinExistence type="predicted"/>
<feature type="region of interest" description="Disordered" evidence="1">
    <location>
        <begin position="38"/>
        <end position="59"/>
    </location>
</feature>
<evidence type="ECO:0000256" key="1">
    <source>
        <dbReference type="SAM" id="MobiDB-lite"/>
    </source>
</evidence>
<comment type="caution">
    <text evidence="2">The sequence shown here is derived from an EMBL/GenBank/DDBJ whole genome shotgun (WGS) entry which is preliminary data.</text>
</comment>
<evidence type="ECO:0000313" key="2">
    <source>
        <dbReference type="EMBL" id="KAG6284253.1"/>
    </source>
</evidence>
<organism evidence="2 3">
    <name type="scientific">Claviceps aff. purpurea</name>
    <dbReference type="NCBI Taxonomy" id="1967640"/>
    <lineage>
        <taxon>Eukaryota</taxon>
        <taxon>Fungi</taxon>
        <taxon>Dikarya</taxon>
        <taxon>Ascomycota</taxon>
        <taxon>Pezizomycotina</taxon>
        <taxon>Sordariomycetes</taxon>
        <taxon>Hypocreomycetidae</taxon>
        <taxon>Hypocreales</taxon>
        <taxon>Clavicipitaceae</taxon>
        <taxon>Claviceps</taxon>
    </lineage>
</organism>
<protein>
    <submittedName>
        <fullName evidence="2">Uncharacterized protein</fullName>
    </submittedName>
</protein>
<dbReference type="AlphaFoldDB" id="A0A9P7QAJ6"/>
<name>A0A9P7QAJ6_9HYPO</name>
<evidence type="ECO:0000313" key="3">
    <source>
        <dbReference type="Proteomes" id="UP000707071"/>
    </source>
</evidence>
<keyword evidence="3" id="KW-1185">Reference proteome</keyword>
<dbReference type="EMBL" id="SRRH01000913">
    <property type="protein sequence ID" value="KAG6284253.1"/>
    <property type="molecule type" value="Genomic_DNA"/>
</dbReference>
<accession>A0A9P7QAJ6</accession>
<gene>
    <name evidence="2" type="ORF">E4U09_008101</name>
</gene>
<dbReference type="Proteomes" id="UP000707071">
    <property type="component" value="Unassembled WGS sequence"/>
</dbReference>